<dbReference type="Proteomes" id="UP000887013">
    <property type="component" value="Unassembled WGS sequence"/>
</dbReference>
<evidence type="ECO:0000256" key="1">
    <source>
        <dbReference type="SAM" id="Phobius"/>
    </source>
</evidence>
<organism evidence="2 3">
    <name type="scientific">Nephila pilipes</name>
    <name type="common">Giant wood spider</name>
    <name type="synonym">Nephila maculata</name>
    <dbReference type="NCBI Taxonomy" id="299642"/>
    <lineage>
        <taxon>Eukaryota</taxon>
        <taxon>Metazoa</taxon>
        <taxon>Ecdysozoa</taxon>
        <taxon>Arthropoda</taxon>
        <taxon>Chelicerata</taxon>
        <taxon>Arachnida</taxon>
        <taxon>Araneae</taxon>
        <taxon>Araneomorphae</taxon>
        <taxon>Entelegynae</taxon>
        <taxon>Araneoidea</taxon>
        <taxon>Nephilidae</taxon>
        <taxon>Nephila</taxon>
    </lineage>
</organism>
<reference evidence="2" key="1">
    <citation type="submission" date="2020-08" db="EMBL/GenBank/DDBJ databases">
        <title>Multicomponent nature underlies the extraordinary mechanical properties of spider dragline silk.</title>
        <authorList>
            <person name="Kono N."/>
            <person name="Nakamura H."/>
            <person name="Mori M."/>
            <person name="Yoshida Y."/>
            <person name="Ohtoshi R."/>
            <person name="Malay A.D."/>
            <person name="Moran D.A.P."/>
            <person name="Tomita M."/>
            <person name="Numata K."/>
            <person name="Arakawa K."/>
        </authorList>
    </citation>
    <scope>NUCLEOTIDE SEQUENCE</scope>
</reference>
<proteinExistence type="predicted"/>
<protein>
    <submittedName>
        <fullName evidence="2">Uncharacterized protein</fullName>
    </submittedName>
</protein>
<sequence>MNSVQQLLQHYIKPGLTTIVYGNLATRYDLIKYYLDLMFDDLNIEFRTNEPNIELYCDVLVWFNPEFGEHVYRPNHAREYYSFDMELNKDVYIKINDVEIYAKDENGQEYYGKNKTIGEIYAKDSRGGEIYVEKGNYAKTAWNVEYYAIDFEGNEKYTSKNGIYYFARDLSRIDIRFLDIIYPIDEYYARKNNGDEYYFSDKFAMIGINYEIYAMNSAGKELYPKNDKGKEIYAKNYLNEYYATDENLNQYYAKNERQEFYFAKNEFGDEIYARNSKEDEFYFSNQLAKTRRNEFRYARSKEGDIILPENKIQIAKSLEVSFYPKLNGDEMYAKENGIDKVVYDEDNFPRYAKNKDNFEIYPLGYDGEPFFAKSDTREYYAKDDRGNEYYFKGDNANVLALEFKNYAVLFAKTNSGVQYYPTDGCDSEFTSNIYTLNGYVVYPKDVNDNPRYPTDEYGNQYYIYDTRRRDFAFGTDNLNKSSYAQDNEGNEIYPPNFSVIFVNKEIQFALDKDGFIKYPKDEQNNETYFDVSYESLSLKSLKTYAHDNMGYVIYPTDSLNNERYLLRDDTYSLLENEKVRDYANNIYPEKNNIEMVLNKKYIINIGYPRDEYNNEYTPYGMIEELGYPQTQDGFIIVPNINDKPNFLDKPLKIENLLKRSFTSNYDYLTNIKADHIRNRFDKLYESPYITIKIPSSNMYIVILLLIAIIITVSGIFIYYKFLK</sequence>
<evidence type="ECO:0000313" key="2">
    <source>
        <dbReference type="EMBL" id="GFS37511.1"/>
    </source>
</evidence>
<evidence type="ECO:0000313" key="3">
    <source>
        <dbReference type="Proteomes" id="UP000887013"/>
    </source>
</evidence>
<dbReference type="AlphaFoldDB" id="A0A8X6IA09"/>
<keyword evidence="3" id="KW-1185">Reference proteome</keyword>
<accession>A0A8X6IA09</accession>
<dbReference type="OrthoDB" id="6433050at2759"/>
<dbReference type="EMBL" id="BMAW01043092">
    <property type="protein sequence ID" value="GFS37511.1"/>
    <property type="molecule type" value="Genomic_DNA"/>
</dbReference>
<gene>
    <name evidence="2" type="primary">AVEN_266002_1</name>
    <name evidence="2" type="ORF">NPIL_626071</name>
</gene>
<keyword evidence="1" id="KW-1133">Transmembrane helix</keyword>
<feature type="transmembrane region" description="Helical" evidence="1">
    <location>
        <begin position="698"/>
        <end position="719"/>
    </location>
</feature>
<keyword evidence="1" id="KW-0812">Transmembrane</keyword>
<comment type="caution">
    <text evidence="2">The sequence shown here is derived from an EMBL/GenBank/DDBJ whole genome shotgun (WGS) entry which is preliminary data.</text>
</comment>
<keyword evidence="1" id="KW-0472">Membrane</keyword>
<name>A0A8X6IA09_NEPPI</name>